<feature type="transmembrane region" description="Helical" evidence="2">
    <location>
        <begin position="1141"/>
        <end position="1159"/>
    </location>
</feature>
<reference evidence="3 4" key="1">
    <citation type="journal article" date="2005" name="DNA Res.">
        <title>Complete genome sequence of the facultative anaerobic magnetotactic bacterium Magnetospirillum sp. strain AMB-1.</title>
        <authorList>
            <person name="Matsunaga T."/>
            <person name="Okamura Y."/>
            <person name="Fukuda Y."/>
            <person name="Wahyudi A.T."/>
            <person name="Murase Y."/>
            <person name="Takeyama H."/>
        </authorList>
    </citation>
    <scope>NUCLEOTIDE SEQUENCE [LARGE SCALE GENOMIC DNA]</scope>
    <source>
        <strain evidence="4">ATCC 700264 / AMB-1</strain>
    </source>
</reference>
<dbReference type="EMBL" id="AP007255">
    <property type="protein sequence ID" value="BAE50198.1"/>
    <property type="molecule type" value="Genomic_DNA"/>
</dbReference>
<dbReference type="KEGG" id="mag:amb1394"/>
<dbReference type="OrthoDB" id="9020765at2"/>
<dbReference type="Proteomes" id="UP000007058">
    <property type="component" value="Chromosome"/>
</dbReference>
<accession>Q2W7H7</accession>
<name>Q2W7H7_PARM1</name>
<feature type="region of interest" description="Disordered" evidence="1">
    <location>
        <begin position="753"/>
        <end position="783"/>
    </location>
</feature>
<proteinExistence type="predicted"/>
<keyword evidence="2" id="KW-0812">Transmembrane</keyword>
<keyword evidence="2" id="KW-0472">Membrane</keyword>
<organism evidence="3 4">
    <name type="scientific">Paramagnetospirillum magneticum (strain ATCC 700264 / AMB-1)</name>
    <name type="common">Magnetospirillum magneticum</name>
    <dbReference type="NCBI Taxonomy" id="342108"/>
    <lineage>
        <taxon>Bacteria</taxon>
        <taxon>Pseudomonadati</taxon>
        <taxon>Pseudomonadota</taxon>
        <taxon>Alphaproteobacteria</taxon>
        <taxon>Rhodospirillales</taxon>
        <taxon>Magnetospirillaceae</taxon>
        <taxon>Paramagnetospirillum</taxon>
    </lineage>
</organism>
<gene>
    <name evidence="3" type="ordered locus">amb1394</name>
</gene>
<dbReference type="RefSeq" id="WP_011383804.1">
    <property type="nucleotide sequence ID" value="NC_007626.1"/>
</dbReference>
<keyword evidence="2" id="KW-1133">Transmembrane helix</keyword>
<dbReference type="AlphaFoldDB" id="Q2W7H7"/>
<protein>
    <submittedName>
        <fullName evidence="3">Uncharacterized protein</fullName>
    </submittedName>
</protein>
<evidence type="ECO:0000313" key="4">
    <source>
        <dbReference type="Proteomes" id="UP000007058"/>
    </source>
</evidence>
<evidence type="ECO:0000313" key="3">
    <source>
        <dbReference type="EMBL" id="BAE50198.1"/>
    </source>
</evidence>
<evidence type="ECO:0000256" key="2">
    <source>
        <dbReference type="SAM" id="Phobius"/>
    </source>
</evidence>
<dbReference type="HOGENOM" id="CLU_274046_0_0_5"/>
<sequence>MAASAQRAERLSGTYVATPTHASATVTMIQDAIPSTDILVDSNSANPVGTFVNPVNSMVEGLVIAAQGSGTLCHAARSTASPTGWALNPITTSATPLEVVGGTAYAGQKYAAVYGFYSDGAALWSIALGADGVTWGSPVQVVAGGVSQLGTAYSPAGQLVVYGCTAAGDLLVAYQTTLNGAFTTTSCDVGGTLAGNSASLVMVDETGWNAVIVQNNVPSLYTGSLGDTGALNTGTFQSLPSGTLISEVSLGFWSSIQQDCIFLMTSQSGQVYTVAPGGQPATAVGASLPTGTSVRYAGGHATNVTDLGIVLDLYMVDSDLCLWVMHQSQTEPWDMNGNPVFSSPVPLGAGVAGVFGDLNPADGTSLFTIDDQEGALCLWLADAGTGNWVSNPVLTSGTEIYEVTRFKVQMAVSDQNYCPMPNQSLTLALSPGSSAADITIGGNSYFLGSQSPLTVTTDGQGNIVASILTTSSLFAPGLVLSCQGTTLATVQPASDIQAYLSGQGTLNPYNPGGALPVFDKDGTTLSKATIGNDNQPLAPNLKGNPALAKAAAQAIIGGAQAGQGTGTTAGFAVQFDPKTGQATFRHLHSHDEVRTERSDLAASPLCGSIWSDIGDWAGDIWQGIKNGVIIITSAVVDLAKQIATLVVKIGDEISAAFDMAIHGIEEAAQFIGGVFQWIGAEIETAISWLEALLDFGAIWRTKMAIQSCLVNGLGSCITGLGTMKSAADGWFDQEEATVKAYFTQLAGTLANQTMSSQTGGQSPGNAPSSTPQAGNLSAAGTTSNVQGSWLSDQVNSNGGVNTQTITPGDALQQALTDFTTAWNGACGDFDTAFQDFWQGLSSTLSDPQAFATLGLPAFVDGLGALIDGFLELAKGVVDVLFDLAIAAIAAVGDALTASMGDGFLGDLWAWMAGKAGYPDDADFNLVAVISLIIAFPGTVFYKLAYPDNGEPFPAGDPLPYAPSAPGAKGPGSVGFTIPTGWMEFVSICNIMAYIPRLVSDIAGPDNPELIEWTLCGLSFTDFLLHVINEDDLTWDDLIDEPDAWSWVLVKLPAAISRGVNALMKEDDPEGREGPGEDEGTGGYVAMRLIAGFCRAAELGANIYYLCNNSCSSAETAYRIIDPIPDILDMSNMPSVRDTTAGAIWVGVMTVINMFLNFFAPTLELKMEQEGQ</sequence>
<evidence type="ECO:0000256" key="1">
    <source>
        <dbReference type="SAM" id="MobiDB-lite"/>
    </source>
</evidence>
<keyword evidence="4" id="KW-1185">Reference proteome</keyword>